<evidence type="ECO:0000313" key="1">
    <source>
        <dbReference type="EMBL" id="EOB06078.1"/>
    </source>
</evidence>
<proteinExistence type="predicted"/>
<dbReference type="AlphaFoldDB" id="R0M049"/>
<evidence type="ECO:0000313" key="2">
    <source>
        <dbReference type="Proteomes" id="UP000296049"/>
    </source>
</evidence>
<dbReference type="EMBL" id="KB742640">
    <property type="protein sequence ID" value="EOB06078.1"/>
    <property type="molecule type" value="Genomic_DNA"/>
</dbReference>
<reference evidence="2" key="1">
    <citation type="journal article" date="2013" name="Nat. Genet.">
        <title>The duck genome and transcriptome provide insight into an avian influenza virus reservoir species.</title>
        <authorList>
            <person name="Huang Y."/>
            <person name="Li Y."/>
            <person name="Burt D.W."/>
            <person name="Chen H."/>
            <person name="Zhang Y."/>
            <person name="Qian W."/>
            <person name="Kim H."/>
            <person name="Gan S."/>
            <person name="Zhao Y."/>
            <person name="Li J."/>
            <person name="Yi K."/>
            <person name="Feng H."/>
            <person name="Zhu P."/>
            <person name="Li B."/>
            <person name="Liu Q."/>
            <person name="Fairley S."/>
            <person name="Magor K.E."/>
            <person name="Du Z."/>
            <person name="Hu X."/>
            <person name="Goodman L."/>
            <person name="Tafer H."/>
            <person name="Vignal A."/>
            <person name="Lee T."/>
            <person name="Kim K.W."/>
            <person name="Sheng Z."/>
            <person name="An Y."/>
            <person name="Searle S."/>
            <person name="Herrero J."/>
            <person name="Groenen M.A."/>
            <person name="Crooijmans R.P."/>
            <person name="Faraut T."/>
            <person name="Cai Q."/>
            <person name="Webster R.G."/>
            <person name="Aldridge J.R."/>
            <person name="Warren W.C."/>
            <person name="Bartschat S."/>
            <person name="Kehr S."/>
            <person name="Marz M."/>
            <person name="Stadler P.F."/>
            <person name="Smith J."/>
            <person name="Kraus R.H."/>
            <person name="Zhao Y."/>
            <person name="Ren L."/>
            <person name="Fei J."/>
            <person name="Morisson M."/>
            <person name="Kaiser P."/>
            <person name="Griffin D.K."/>
            <person name="Rao M."/>
            <person name="Pitel F."/>
            <person name="Wang J."/>
            <person name="Li N."/>
        </authorList>
    </citation>
    <scope>NUCLEOTIDE SEQUENCE [LARGE SCALE GENOMIC DNA]</scope>
</reference>
<organism evidence="1 2">
    <name type="scientific">Anas platyrhynchos</name>
    <name type="common">Mallard</name>
    <name type="synonym">Anas boschas</name>
    <dbReference type="NCBI Taxonomy" id="8839"/>
    <lineage>
        <taxon>Eukaryota</taxon>
        <taxon>Metazoa</taxon>
        <taxon>Chordata</taxon>
        <taxon>Craniata</taxon>
        <taxon>Vertebrata</taxon>
        <taxon>Euteleostomi</taxon>
        <taxon>Archelosauria</taxon>
        <taxon>Archosauria</taxon>
        <taxon>Dinosauria</taxon>
        <taxon>Saurischia</taxon>
        <taxon>Theropoda</taxon>
        <taxon>Coelurosauria</taxon>
        <taxon>Aves</taxon>
        <taxon>Neognathae</taxon>
        <taxon>Galloanserae</taxon>
        <taxon>Anseriformes</taxon>
        <taxon>Anatidae</taxon>
        <taxon>Anatinae</taxon>
        <taxon>Anas</taxon>
    </lineage>
</organism>
<keyword evidence="2" id="KW-1185">Reference proteome</keyword>
<sequence>MATPGSEEAMLEDTFEEGKLTFSKMQLPASQLKKDFVKTRTNSCYNSTTLPKNSINSYRTDASSADAVKNRASSTTLSEAMHISCCSQTTLAIPRRKRSQNCHSSPSLQTPVPVLWQAGISQKFTRAEELELLPVKEEQKTMWGGG</sequence>
<accession>R0M049</accession>
<dbReference type="Proteomes" id="UP000296049">
    <property type="component" value="Unassembled WGS sequence"/>
</dbReference>
<name>R0M049_ANAPL</name>
<protein>
    <submittedName>
        <fullName evidence="1">Uncharacterized protein</fullName>
    </submittedName>
</protein>
<gene>
    <name evidence="1" type="ORF">Anapl_11169</name>
</gene>